<comment type="caution">
    <text evidence="18">The sequence shown here is derived from an EMBL/GenBank/DDBJ whole genome shotgun (WGS) entry which is preliminary data.</text>
</comment>
<dbReference type="GO" id="GO:0005634">
    <property type="term" value="C:nucleus"/>
    <property type="evidence" value="ECO:0007669"/>
    <property type="project" value="UniProtKB-SubCell"/>
</dbReference>
<reference evidence="18" key="1">
    <citation type="submission" date="2021-11" db="EMBL/GenBank/DDBJ databases">
        <authorList>
            <person name="Herlambang A."/>
            <person name="Guo Y."/>
            <person name="Takashima Y."/>
            <person name="Nishizawa T."/>
        </authorList>
    </citation>
    <scope>NUCLEOTIDE SEQUENCE</scope>
    <source>
        <strain evidence="18">E1425</strain>
    </source>
</reference>
<evidence type="ECO:0000256" key="13">
    <source>
        <dbReference type="ARBA" id="ARBA00023228"/>
    </source>
</evidence>
<evidence type="ECO:0000256" key="12">
    <source>
        <dbReference type="ARBA" id="ARBA00023212"/>
    </source>
</evidence>
<evidence type="ECO:0000256" key="14">
    <source>
        <dbReference type="ARBA" id="ARBA00023242"/>
    </source>
</evidence>
<evidence type="ECO:0000256" key="4">
    <source>
        <dbReference type="ARBA" id="ARBA00004300"/>
    </source>
</evidence>
<evidence type="ECO:0000256" key="3">
    <source>
        <dbReference type="ARBA" id="ARBA00004186"/>
    </source>
</evidence>
<dbReference type="EMBL" id="BQFW01000001">
    <property type="protein sequence ID" value="GJJ68506.1"/>
    <property type="molecule type" value="Genomic_DNA"/>
</dbReference>
<feature type="region of interest" description="Disordered" evidence="16">
    <location>
        <begin position="25"/>
        <end position="144"/>
    </location>
</feature>
<evidence type="ECO:0000256" key="8">
    <source>
        <dbReference type="ARBA" id="ARBA00021824"/>
    </source>
</evidence>
<evidence type="ECO:0000256" key="16">
    <source>
        <dbReference type="SAM" id="MobiDB-lite"/>
    </source>
</evidence>
<evidence type="ECO:0000256" key="6">
    <source>
        <dbReference type="ARBA" id="ARBA00004656"/>
    </source>
</evidence>
<dbReference type="Proteomes" id="UP000827284">
    <property type="component" value="Unassembled WGS sequence"/>
</dbReference>
<keyword evidence="15" id="KW-0966">Cell projection</keyword>
<feature type="region of interest" description="Disordered" evidence="16">
    <location>
        <begin position="271"/>
        <end position="303"/>
    </location>
</feature>
<dbReference type="Gene3D" id="3.40.50.12430">
    <property type="match status" value="1"/>
</dbReference>
<evidence type="ECO:0000259" key="17">
    <source>
        <dbReference type="PROSITE" id="PS51834"/>
    </source>
</evidence>
<reference evidence="18" key="2">
    <citation type="journal article" date="2022" name="Microbiol. Resour. Announc.">
        <title>Whole-Genome Sequence of Entomortierella parvispora E1425, a Mucoromycotan Fungus Associated with Burkholderiaceae-Related Endosymbiotic Bacteria.</title>
        <authorList>
            <person name="Herlambang A."/>
            <person name="Guo Y."/>
            <person name="Takashima Y."/>
            <person name="Narisawa K."/>
            <person name="Ohta H."/>
            <person name="Nishizawa T."/>
        </authorList>
    </citation>
    <scope>NUCLEOTIDE SEQUENCE</scope>
    <source>
        <strain evidence="18">E1425</strain>
    </source>
</reference>
<comment type="similarity">
    <text evidence="7">Belongs to the folliculin family.</text>
</comment>
<dbReference type="InterPro" id="IPR037520">
    <property type="entry name" value="Folliculin/SMCR8_longin"/>
</dbReference>
<protein>
    <recommendedName>
        <fullName evidence="8">Folliculin</fullName>
    </recommendedName>
</protein>
<evidence type="ECO:0000256" key="11">
    <source>
        <dbReference type="ARBA" id="ARBA00023136"/>
    </source>
</evidence>
<comment type="subcellular location">
    <subcellularLocation>
        <location evidence="2">Cell projection</location>
        <location evidence="2">Cilium</location>
    </subcellularLocation>
    <subcellularLocation>
        <location evidence="4">Cytoplasm</location>
        <location evidence="4">Cytoskeleton</location>
        <location evidence="4">Microtubule organizing center</location>
        <location evidence="4">Centrosome</location>
    </subcellularLocation>
    <subcellularLocation>
        <location evidence="3">Cytoplasm</location>
        <location evidence="3">Cytoskeleton</location>
        <location evidence="3">Spindle</location>
    </subcellularLocation>
    <subcellularLocation>
        <location evidence="5">Cytoplasm</location>
        <location evidence="5">Cytosol</location>
    </subcellularLocation>
    <subcellularLocation>
        <location evidence="6">Lysosome membrane</location>
    </subcellularLocation>
    <subcellularLocation>
        <location evidence="1">Nucleus</location>
    </subcellularLocation>
</comment>
<evidence type="ECO:0000256" key="1">
    <source>
        <dbReference type="ARBA" id="ARBA00004123"/>
    </source>
</evidence>
<dbReference type="GO" id="GO:0005819">
    <property type="term" value="C:spindle"/>
    <property type="evidence" value="ECO:0007669"/>
    <property type="project" value="UniProtKB-SubCell"/>
</dbReference>
<dbReference type="InterPro" id="IPR037521">
    <property type="entry name" value="FLCN/SMCR8_DENN"/>
</dbReference>
<feature type="compositionally biased region" description="Low complexity" evidence="16">
    <location>
        <begin position="128"/>
        <end position="142"/>
    </location>
</feature>
<evidence type="ECO:0000256" key="7">
    <source>
        <dbReference type="ARBA" id="ARBA00009987"/>
    </source>
</evidence>
<feature type="compositionally biased region" description="Low complexity" evidence="16">
    <location>
        <begin position="28"/>
        <end position="47"/>
    </location>
</feature>
<organism evidence="18 19">
    <name type="scientific">Entomortierella parvispora</name>
    <dbReference type="NCBI Taxonomy" id="205924"/>
    <lineage>
        <taxon>Eukaryota</taxon>
        <taxon>Fungi</taxon>
        <taxon>Fungi incertae sedis</taxon>
        <taxon>Mucoromycota</taxon>
        <taxon>Mortierellomycotina</taxon>
        <taxon>Mortierellomycetes</taxon>
        <taxon>Mortierellales</taxon>
        <taxon>Mortierellaceae</taxon>
        <taxon>Entomortierella</taxon>
    </lineage>
</organism>
<feature type="compositionally biased region" description="Low complexity" evidence="16">
    <location>
        <begin position="56"/>
        <end position="76"/>
    </location>
</feature>
<dbReference type="InterPro" id="IPR032035">
    <property type="entry name" value="Folliculin_DENN"/>
</dbReference>
<dbReference type="Pfam" id="PF11704">
    <property type="entry name" value="Folliculin"/>
    <property type="match status" value="1"/>
</dbReference>
<keyword evidence="19" id="KW-1185">Reference proteome</keyword>
<keyword evidence="14" id="KW-0539">Nucleus</keyword>
<accession>A0A9P3H1Q1</accession>
<keyword evidence="9" id="KW-0343">GTPase activation</keyword>
<dbReference type="GO" id="GO:0005096">
    <property type="term" value="F:GTPase activator activity"/>
    <property type="evidence" value="ECO:0007669"/>
    <property type="project" value="UniProtKB-KW"/>
</dbReference>
<dbReference type="OrthoDB" id="5599713at2759"/>
<dbReference type="PANTHER" id="PTHR31441:SF2">
    <property type="entry name" value="FOLLICULIN"/>
    <property type="match status" value="1"/>
</dbReference>
<keyword evidence="11" id="KW-0472">Membrane</keyword>
<keyword evidence="13" id="KW-0458">Lysosome</keyword>
<gene>
    <name evidence="18" type="ORF">EMPS_00852</name>
</gene>
<evidence type="ECO:0000256" key="10">
    <source>
        <dbReference type="ARBA" id="ARBA00022490"/>
    </source>
</evidence>
<dbReference type="GO" id="GO:0005829">
    <property type="term" value="C:cytosol"/>
    <property type="evidence" value="ECO:0007669"/>
    <property type="project" value="UniProtKB-SubCell"/>
</dbReference>
<name>A0A9P3H1Q1_9FUNG</name>
<feature type="compositionally biased region" description="Basic residues" evidence="16">
    <location>
        <begin position="98"/>
        <end position="109"/>
    </location>
</feature>
<feature type="compositionally biased region" description="Polar residues" evidence="16">
    <location>
        <begin position="110"/>
        <end position="127"/>
    </location>
</feature>
<dbReference type="AlphaFoldDB" id="A0A9P3H1Q1"/>
<evidence type="ECO:0000313" key="18">
    <source>
        <dbReference type="EMBL" id="GJJ68506.1"/>
    </source>
</evidence>
<feature type="domain" description="UDENN FLCN/SMCR8-type" evidence="17">
    <location>
        <begin position="148"/>
        <end position="581"/>
    </location>
</feature>
<evidence type="ECO:0000256" key="5">
    <source>
        <dbReference type="ARBA" id="ARBA00004514"/>
    </source>
</evidence>
<evidence type="ECO:0000256" key="9">
    <source>
        <dbReference type="ARBA" id="ARBA00022468"/>
    </source>
</evidence>
<dbReference type="Pfam" id="PF16692">
    <property type="entry name" value="Folliculin_C"/>
    <property type="match status" value="1"/>
</dbReference>
<sequence length="712" mass="78410">MNALIALAVWCQPHGPVTILTTQHRRPASFSSLPPSSSPQSPIPRNSDNGTPPPTIDSSSSTISSNSSTNPSLLDPTSVSSNSATQGTDQVPTPDQRKIRRAANQHHHNSPSTNSAGMRPVSTQSGLMSPSTSTHSMNSSSNACECQFSIPSGEKSLHSVDPANSALSYISQAVPVDPNLFAPIRMACIRSLNSETYCGREGSVFFGDGMNGYVLSYMFTVHDAQSRGQRVKYTIMTMMTDRVYLVASMEYLISQFQRIAANLQAMASALSPPQQSPATRSMSYSSSHHRGSIMPENAPTRRGRPLTDVLAKPDIFVQLHAAFVCVLSNCSQRLMERHIQGRPKVMIKICLNFMSTTFRPILTRNDRTNMEQVFDDAGQSILFTGEDSDCDAKTEIIDSLRELRRVLGRHKFDRLIWNCVVGNQVIVRGEETRIVKEAIVLLEDILPKACCTVHFGSQYEPTYECNILGLERSTAIPPDMDPQSFILLDICKTTFEHAFPSPSTFQSGDQLNGADNPMAQCYQANWSNDKLKGEAMTLPALLENIDISGVKSDVTLEVGATPPTPPTSASGTLYSPASGFKAQRRIYLLQAGEEPPEISSSLQSTNLSEKNGLGKELGGRRIQSNADRLYIETMNSILDLRLPRVMETARLSLLRDEWTSKSIQFYNLHRAGHASDESVVERFLQSMVVDKRDLKILRNFAKCARSQKFGRG</sequence>
<evidence type="ECO:0000256" key="2">
    <source>
        <dbReference type="ARBA" id="ARBA00004138"/>
    </source>
</evidence>
<dbReference type="PROSITE" id="PS51834">
    <property type="entry name" value="DENN_FLCN_SMCR8"/>
    <property type="match status" value="1"/>
</dbReference>
<dbReference type="PANTHER" id="PTHR31441">
    <property type="entry name" value="FOLLICULIN FAMILY MEMBER"/>
    <property type="match status" value="1"/>
</dbReference>
<dbReference type="GO" id="GO:1904263">
    <property type="term" value="P:positive regulation of TORC1 signaling"/>
    <property type="evidence" value="ECO:0007669"/>
    <property type="project" value="TreeGrafter"/>
</dbReference>
<keyword evidence="10" id="KW-0963">Cytoplasm</keyword>
<evidence type="ECO:0000256" key="15">
    <source>
        <dbReference type="ARBA" id="ARBA00023273"/>
    </source>
</evidence>
<proteinExistence type="inferred from homology"/>
<dbReference type="InterPro" id="IPR021713">
    <property type="entry name" value="Folliculin"/>
</dbReference>
<evidence type="ECO:0000313" key="19">
    <source>
        <dbReference type="Proteomes" id="UP000827284"/>
    </source>
</evidence>
<feature type="compositionally biased region" description="Polar residues" evidence="16">
    <location>
        <begin position="77"/>
        <end position="93"/>
    </location>
</feature>
<keyword evidence="12" id="KW-0206">Cytoskeleton</keyword>
<dbReference type="GO" id="GO:0005929">
    <property type="term" value="C:cilium"/>
    <property type="evidence" value="ECO:0007669"/>
    <property type="project" value="UniProtKB-SubCell"/>
</dbReference>